<gene>
    <name evidence="3" type="ORF">CLV38_1229</name>
</gene>
<evidence type="ECO:0000256" key="1">
    <source>
        <dbReference type="ARBA" id="ARBA00022962"/>
    </source>
</evidence>
<feature type="domain" description="Glutamine amidotransferase" evidence="2">
    <location>
        <begin position="3"/>
        <end position="186"/>
    </location>
</feature>
<dbReference type="InterPro" id="IPR017926">
    <property type="entry name" value="GATASE"/>
</dbReference>
<proteinExistence type="predicted"/>
<dbReference type="Proteomes" id="UP000238205">
    <property type="component" value="Unassembled WGS sequence"/>
</dbReference>
<keyword evidence="1" id="KW-0315">Glutamine amidotransferase</keyword>
<dbReference type="InterPro" id="IPR006221">
    <property type="entry name" value="TrpG/PapA_dom"/>
</dbReference>
<dbReference type="GO" id="GO:0000162">
    <property type="term" value="P:L-tryptophan biosynthetic process"/>
    <property type="evidence" value="ECO:0007669"/>
    <property type="project" value="TreeGrafter"/>
</dbReference>
<organism evidence="3 4">
    <name type="scientific">Alkalibacterium olivapovliticus</name>
    <dbReference type="NCBI Taxonomy" id="99907"/>
    <lineage>
        <taxon>Bacteria</taxon>
        <taxon>Bacillati</taxon>
        <taxon>Bacillota</taxon>
        <taxon>Bacilli</taxon>
        <taxon>Lactobacillales</taxon>
        <taxon>Carnobacteriaceae</taxon>
        <taxon>Alkalibacterium</taxon>
    </lineage>
</organism>
<keyword evidence="4" id="KW-1185">Reference proteome</keyword>
<accession>A0A2T0W3N2</accession>
<dbReference type="PANTHER" id="PTHR43418:SF4">
    <property type="entry name" value="MULTIFUNCTIONAL TRYPTOPHAN BIOSYNTHESIS PROTEIN"/>
    <property type="match status" value="1"/>
</dbReference>
<dbReference type="AlphaFoldDB" id="A0A2T0W3N2"/>
<dbReference type="Pfam" id="PF00117">
    <property type="entry name" value="GATase"/>
    <property type="match status" value="1"/>
</dbReference>
<dbReference type="SUPFAM" id="SSF52317">
    <property type="entry name" value="Class I glutamine amidotransferase-like"/>
    <property type="match status" value="1"/>
</dbReference>
<dbReference type="PANTHER" id="PTHR43418">
    <property type="entry name" value="MULTIFUNCTIONAL TRYPTOPHAN BIOSYNTHESIS PROTEIN-RELATED"/>
    <property type="match status" value="1"/>
</dbReference>
<dbReference type="PROSITE" id="PS51273">
    <property type="entry name" value="GATASE_TYPE_1"/>
    <property type="match status" value="1"/>
</dbReference>
<dbReference type="FunFam" id="3.40.50.880:FF:000003">
    <property type="entry name" value="Anthranilate synthase component II"/>
    <property type="match status" value="1"/>
</dbReference>
<name>A0A2T0W3N2_9LACT</name>
<evidence type="ECO:0000259" key="2">
    <source>
        <dbReference type="Pfam" id="PF00117"/>
    </source>
</evidence>
<dbReference type="GO" id="GO:0004049">
    <property type="term" value="F:anthranilate synthase activity"/>
    <property type="evidence" value="ECO:0007669"/>
    <property type="project" value="TreeGrafter"/>
</dbReference>
<dbReference type="PRINTS" id="PR00097">
    <property type="entry name" value="ANTSNTHASEII"/>
</dbReference>
<dbReference type="CDD" id="cd01743">
    <property type="entry name" value="GATase1_Anthranilate_Synthase"/>
    <property type="match status" value="1"/>
</dbReference>
<comment type="caution">
    <text evidence="3">The sequence shown here is derived from an EMBL/GenBank/DDBJ whole genome shotgun (WGS) entry which is preliminary data.</text>
</comment>
<dbReference type="OrthoDB" id="9804328at2"/>
<dbReference type="PRINTS" id="PR00099">
    <property type="entry name" value="CPSGATASE"/>
</dbReference>
<dbReference type="InterPro" id="IPR029062">
    <property type="entry name" value="Class_I_gatase-like"/>
</dbReference>
<evidence type="ECO:0000313" key="3">
    <source>
        <dbReference type="EMBL" id="PRY80074.1"/>
    </source>
</evidence>
<dbReference type="InterPro" id="IPR050472">
    <property type="entry name" value="Anth_synth/Amidotransfase"/>
</dbReference>
<reference evidence="3 4" key="1">
    <citation type="submission" date="2018-03" db="EMBL/GenBank/DDBJ databases">
        <title>Genomic Encyclopedia of Archaeal and Bacterial Type Strains, Phase II (KMG-II): from individual species to whole genera.</title>
        <authorList>
            <person name="Goeker M."/>
        </authorList>
    </citation>
    <scope>NUCLEOTIDE SEQUENCE [LARGE SCALE GENOMIC DNA]</scope>
    <source>
        <strain evidence="3 4">DSM 13175</strain>
    </source>
</reference>
<evidence type="ECO:0000313" key="4">
    <source>
        <dbReference type="Proteomes" id="UP000238205"/>
    </source>
</evidence>
<dbReference type="RefSeq" id="WP_106195003.1">
    <property type="nucleotide sequence ID" value="NZ_PVTO01000022.1"/>
</dbReference>
<dbReference type="PRINTS" id="PR00096">
    <property type="entry name" value="GATASE"/>
</dbReference>
<dbReference type="NCBIfam" id="TIGR00566">
    <property type="entry name" value="trpG_papA"/>
    <property type="match status" value="1"/>
</dbReference>
<dbReference type="GO" id="GO:0005829">
    <property type="term" value="C:cytosol"/>
    <property type="evidence" value="ECO:0007669"/>
    <property type="project" value="TreeGrafter"/>
</dbReference>
<sequence length="197" mass="21740">MILLIDNYDSFTYNLYQYLGECGEDVTVVRNDAITVDEIRVLNPEAIVLSPGPGTPGEAGICIDIVKELQAEFPILGICLGHQAIGEAFGGTVSHADVVKHGKTAQVLHHQADLFKGLKEEIEVMRYHSLVILKETLPECLTVTATSITDGEIMAVKHNFFPIYGVQFHPESIGTQDGRQMIQNFLDTISREEVDAR</sequence>
<protein>
    <submittedName>
        <fullName evidence="3">Anthranilate synthase component 2</fullName>
    </submittedName>
</protein>
<dbReference type="Gene3D" id="3.40.50.880">
    <property type="match status" value="1"/>
</dbReference>
<dbReference type="EMBL" id="PVTO01000022">
    <property type="protein sequence ID" value="PRY80074.1"/>
    <property type="molecule type" value="Genomic_DNA"/>
</dbReference>